<accession>A0A0L0NP37</accession>
<dbReference type="AlphaFoldDB" id="A0A0L0NP37"/>
<comment type="caution">
    <text evidence="1">The sequence shown here is derived from an EMBL/GenBank/DDBJ whole genome shotgun (WGS) entry which is preliminary data.</text>
</comment>
<sequence length="38" mass="4533">MEEKREWLVEYKMGAKCGPYIDENMAAKKSFLRTLKHT</sequence>
<evidence type="ECO:0000313" key="2">
    <source>
        <dbReference type="Proteomes" id="UP000037122"/>
    </source>
</evidence>
<name>A0A0L0NP37_CANAR</name>
<organism evidence="1 2">
    <name type="scientific">Candidozyma auris</name>
    <name type="common">Yeast</name>
    <name type="synonym">Candida auris</name>
    <dbReference type="NCBI Taxonomy" id="498019"/>
    <lineage>
        <taxon>Eukaryota</taxon>
        <taxon>Fungi</taxon>
        <taxon>Dikarya</taxon>
        <taxon>Ascomycota</taxon>
        <taxon>Saccharomycotina</taxon>
        <taxon>Pichiomycetes</taxon>
        <taxon>Metschnikowiaceae</taxon>
        <taxon>Candidozyma</taxon>
    </lineage>
</organism>
<proteinExistence type="predicted"/>
<protein>
    <submittedName>
        <fullName evidence="1">Uncharacterized protein</fullName>
    </submittedName>
</protein>
<dbReference type="Proteomes" id="UP000037122">
    <property type="component" value="Unassembled WGS sequence"/>
</dbReference>
<evidence type="ECO:0000313" key="1">
    <source>
        <dbReference type="EMBL" id="KND95789.1"/>
    </source>
</evidence>
<gene>
    <name evidence="1" type="ORF">QG37_07890</name>
</gene>
<dbReference type="EMBL" id="LGST01000065">
    <property type="protein sequence ID" value="KND95789.1"/>
    <property type="molecule type" value="Genomic_DNA"/>
</dbReference>
<reference evidence="2" key="1">
    <citation type="journal article" date="2015" name="BMC Genomics">
        <title>Draft genome of a commonly misdiagnosed multidrug resistant pathogen Candida auris.</title>
        <authorList>
            <person name="Chatterjee S."/>
            <person name="Alampalli S.V."/>
            <person name="Nageshan R.K."/>
            <person name="Chettiar S.T."/>
            <person name="Joshi S."/>
            <person name="Tatu U.S."/>
        </authorList>
    </citation>
    <scope>NUCLEOTIDE SEQUENCE [LARGE SCALE GENOMIC DNA]</scope>
    <source>
        <strain evidence="2">6684</strain>
    </source>
</reference>